<dbReference type="EMBL" id="BX284602">
    <property type="protein sequence ID" value="SMQ11465.1"/>
    <property type="molecule type" value="Genomic_DNA"/>
</dbReference>
<dbReference type="WormBase" id="Y38E10A.33">
    <property type="protein sequence ID" value="CE52025"/>
    <property type="gene ID" value="WBGene00271657"/>
</dbReference>
<gene>
    <name evidence="1" type="ORF">CELE_Y38E10A.33</name>
    <name evidence="1 3" type="ORF">Y38E10A.33</name>
</gene>
<protein>
    <submittedName>
        <fullName evidence="1">Nodule Cysteine-Rich (NCR) secreted peptide</fullName>
    </submittedName>
</protein>
<dbReference type="AGR" id="WB:WBGene00271657"/>
<keyword evidence="2" id="KW-1185">Reference proteome</keyword>
<accession>A0A1X7RBS4</accession>
<dbReference type="Bgee" id="WBGene00271657">
    <property type="expression patterns" value="Expressed in larva"/>
</dbReference>
<evidence type="ECO:0000313" key="2">
    <source>
        <dbReference type="Proteomes" id="UP000001940"/>
    </source>
</evidence>
<evidence type="ECO:0000313" key="3">
    <source>
        <dbReference type="WormBase" id="Y38E10A.33"/>
    </source>
</evidence>
<name>A0A1X7RBS4_CAEEL</name>
<proteinExistence type="predicted"/>
<dbReference type="Proteomes" id="UP000001940">
    <property type="component" value="Chromosome II"/>
</dbReference>
<dbReference type="AlphaFoldDB" id="A0A1X7RBS4"/>
<reference evidence="1 2" key="1">
    <citation type="journal article" date="1998" name="Science">
        <title>Genome sequence of the nematode C. elegans: a platform for investigating biology.</title>
        <authorList>
            <consortium name="The C. elegans sequencing consortium"/>
            <person name="Sulson J.E."/>
            <person name="Waterston R."/>
        </authorList>
    </citation>
    <scope>NUCLEOTIDE SEQUENCE [LARGE SCALE GENOMIC DNA]</scope>
    <source>
        <strain evidence="1 2">Bristol N2</strain>
    </source>
</reference>
<sequence>MITPTISFGFCWESLCNILFYSFCPTQRVICSEKSICECAEA</sequence>
<dbReference type="InParanoid" id="A0A1X7RBS4"/>
<evidence type="ECO:0000313" key="1">
    <source>
        <dbReference type="EMBL" id="SMQ11465.1"/>
    </source>
</evidence>
<organism evidence="1 2">
    <name type="scientific">Caenorhabditis elegans</name>
    <dbReference type="NCBI Taxonomy" id="6239"/>
    <lineage>
        <taxon>Eukaryota</taxon>
        <taxon>Metazoa</taxon>
        <taxon>Ecdysozoa</taxon>
        <taxon>Nematoda</taxon>
        <taxon>Chromadorea</taxon>
        <taxon>Rhabditida</taxon>
        <taxon>Rhabditina</taxon>
        <taxon>Rhabditomorpha</taxon>
        <taxon>Rhabditoidea</taxon>
        <taxon>Rhabditidae</taxon>
        <taxon>Peloderinae</taxon>
        <taxon>Caenorhabditis</taxon>
    </lineage>
</organism>